<evidence type="ECO:0000313" key="1">
    <source>
        <dbReference type="EMBL" id="KAJ9101081.1"/>
    </source>
</evidence>
<organism evidence="1 2">
    <name type="scientific">Naganishia friedmannii</name>
    <dbReference type="NCBI Taxonomy" id="89922"/>
    <lineage>
        <taxon>Eukaryota</taxon>
        <taxon>Fungi</taxon>
        <taxon>Dikarya</taxon>
        <taxon>Basidiomycota</taxon>
        <taxon>Agaricomycotina</taxon>
        <taxon>Tremellomycetes</taxon>
        <taxon>Filobasidiales</taxon>
        <taxon>Filobasidiaceae</taxon>
        <taxon>Naganishia</taxon>
    </lineage>
</organism>
<dbReference type="EMBL" id="JASBWT010000010">
    <property type="protein sequence ID" value="KAJ9101081.1"/>
    <property type="molecule type" value="Genomic_DNA"/>
</dbReference>
<gene>
    <name evidence="1" type="ORF">QFC21_003299</name>
</gene>
<accession>A0ACC2VR19</accession>
<evidence type="ECO:0000313" key="2">
    <source>
        <dbReference type="Proteomes" id="UP001227268"/>
    </source>
</evidence>
<dbReference type="Proteomes" id="UP001227268">
    <property type="component" value="Unassembled WGS sequence"/>
</dbReference>
<reference evidence="1" key="1">
    <citation type="submission" date="2023-04" db="EMBL/GenBank/DDBJ databases">
        <title>Draft Genome sequencing of Naganishia species isolated from polar environments using Oxford Nanopore Technology.</title>
        <authorList>
            <person name="Leo P."/>
            <person name="Venkateswaran K."/>
        </authorList>
    </citation>
    <scope>NUCLEOTIDE SEQUENCE</scope>
    <source>
        <strain evidence="1">MNA-CCFEE 5423</strain>
    </source>
</reference>
<keyword evidence="2" id="KW-1185">Reference proteome</keyword>
<sequence>MIVTSRPAFRSASISSEVTCASYDSMISDTSGSDYSKANIRKRGSSLAPATPPQTEHPLIAPAKGELVQRENSPTIIEADKEGDNDASTVRSPSMRTYREGDERKCAGFSAFTSIPPPQDQTPTEDAGSVPGPVRVSLKDEGVQAHVRPEQIQAVQVHVNGQQTEEQDGGDIAGKSVGLGSRYVELLDEEVSPEHVKAWLGPTRARTATQPSRPLSVSTSNPNERSRHNSSGSTSRFSRPFIKIATVLSGSSSTKSPTSGATSASSAASRTQIILGQQLPPGTSMKTTRSRSTNATSPTSSAWRRSFLGPRPTSRMEQRPKSMQIVPRVDHDAVVACYDDEEKRWVPAVTEPARRFSMSGESDDNNLSDVAPSFASSLSGNGAAKSGRKGSSFLLRRVPSVTQRSQRSFTSAGSSVFLPTPQEEKNEESAFDFVSGLGPATSSTSGMKGIRPRTSSASNHGASNGRFIKMLRRISGQGWNQDDHLRRVTSPDSVKSNQRMLVASHRAQTPDTTQPSEYFPASSRPPASFSSFASSHVESSGCPPPLSGHLNQSDLAPPLMYINRPQSHRLSAENVSSLHSVDEEESATPGQLVTPGITPGITETNPYVDMGGCAAGERPVVQERSSSLQTAV</sequence>
<proteinExistence type="predicted"/>
<comment type="caution">
    <text evidence="1">The sequence shown here is derived from an EMBL/GenBank/DDBJ whole genome shotgun (WGS) entry which is preliminary data.</text>
</comment>
<protein>
    <submittedName>
        <fullName evidence="1">Uncharacterized protein</fullName>
    </submittedName>
</protein>
<name>A0ACC2VR19_9TREE</name>